<keyword evidence="2" id="KW-1185">Reference proteome</keyword>
<protein>
    <submittedName>
        <fullName evidence="1">Uncharacterized protein</fullName>
    </submittedName>
</protein>
<proteinExistence type="predicted"/>
<dbReference type="EMBL" id="JANRMS010001013">
    <property type="protein sequence ID" value="KAJ3531901.1"/>
    <property type="molecule type" value="Genomic_DNA"/>
</dbReference>
<gene>
    <name evidence="1" type="ORF">NM208_g8676</name>
</gene>
<sequence length="508" mass="57900">MADHNNMIIGDVPAATQQAADDYAAQFPIIFVVESKKWKNGLKVWGSEGVRYKFHDDGYVLQYKIQGTDDPTLAARTFGLTMVLMAYSDLEAWQFDFEMAFLNANLAPGEHIYCVWPHGILGGEGKSLKLLKELYGLRRSPLLWYEELTSFLKWIGFEIIMEEPCVMTNGKIIIFLFVDDSVMLFNHEYRDLALSIKEKIMKKYTANDLGEIRWCLNIRIMRDRKKKAVWLCRDAYIDKMALRYKITTEGRKRRKFPWLATKLKPYEGKATAKDVEHYQSMVGSIQFSAIITRADISYSAAELAQFLQNPGPDHIEAAQMCMEYLVNNRNYGIGFSRDDSSFLVHSDASFADDLIDRKSTQGYVMKLFGGLVMYKSGKLDTVTTSSTETELLALSQAAKKVTAFGRLCKEVRLSLDDEIPSIHCDNRQTIRLLTEGTVTLVTKLRYVDIHHHWLCQAVSEGQLEIQWASTNDMIAEGLTKALKGEKSARFRDQLGMIDCTPHIEENTA</sequence>
<evidence type="ECO:0000313" key="1">
    <source>
        <dbReference type="EMBL" id="KAJ3531901.1"/>
    </source>
</evidence>
<evidence type="ECO:0000313" key="2">
    <source>
        <dbReference type="Proteomes" id="UP001148629"/>
    </source>
</evidence>
<name>A0ACC1S4E8_9HYPO</name>
<accession>A0ACC1S4E8</accession>
<reference evidence="1" key="1">
    <citation type="submission" date="2022-08" db="EMBL/GenBank/DDBJ databases">
        <title>Genome Sequence of Fusarium decemcellulare.</title>
        <authorList>
            <person name="Buettner E."/>
        </authorList>
    </citation>
    <scope>NUCLEOTIDE SEQUENCE</scope>
    <source>
        <strain evidence="1">Babe19</strain>
    </source>
</reference>
<comment type="caution">
    <text evidence="1">The sequence shown here is derived from an EMBL/GenBank/DDBJ whole genome shotgun (WGS) entry which is preliminary data.</text>
</comment>
<dbReference type="Proteomes" id="UP001148629">
    <property type="component" value="Unassembled WGS sequence"/>
</dbReference>
<organism evidence="1 2">
    <name type="scientific">Fusarium decemcellulare</name>
    <dbReference type="NCBI Taxonomy" id="57161"/>
    <lineage>
        <taxon>Eukaryota</taxon>
        <taxon>Fungi</taxon>
        <taxon>Dikarya</taxon>
        <taxon>Ascomycota</taxon>
        <taxon>Pezizomycotina</taxon>
        <taxon>Sordariomycetes</taxon>
        <taxon>Hypocreomycetidae</taxon>
        <taxon>Hypocreales</taxon>
        <taxon>Nectriaceae</taxon>
        <taxon>Fusarium</taxon>
        <taxon>Fusarium decemcellulare species complex</taxon>
    </lineage>
</organism>